<dbReference type="Proteomes" id="UP000261111">
    <property type="component" value="Unassembled WGS sequence"/>
</dbReference>
<dbReference type="EMBL" id="QVIA01000008">
    <property type="protein sequence ID" value="RGC32673.1"/>
    <property type="molecule type" value="Genomic_DNA"/>
</dbReference>
<dbReference type="AlphaFoldDB" id="A0A3E2WX86"/>
<dbReference type="GeneID" id="93336017"/>
<evidence type="ECO:0000259" key="1">
    <source>
        <dbReference type="Pfam" id="PF00370"/>
    </source>
</evidence>
<evidence type="ECO:0000313" key="2">
    <source>
        <dbReference type="EMBL" id="RGC32673.1"/>
    </source>
</evidence>
<dbReference type="GO" id="GO:0005975">
    <property type="term" value="P:carbohydrate metabolic process"/>
    <property type="evidence" value="ECO:0007669"/>
    <property type="project" value="InterPro"/>
</dbReference>
<sequence length="110" mass="12484">MSWYAEISGIKPHEMYSLPKLMWLRGNKPDIFARARRVFLMEDFVVFHHTGQAKIDYSLATRTMERTGLSKSARIVCISHDQIAPAVGTGVFISDIAVDGEWTDECITHI</sequence>
<dbReference type="InterPro" id="IPR018484">
    <property type="entry name" value="FGGY_N"/>
</dbReference>
<accession>A0A3E2WX86</accession>
<dbReference type="RefSeq" id="WP_025655768.1">
    <property type="nucleotide sequence ID" value="NZ_QVIA01000008.1"/>
</dbReference>
<feature type="domain" description="Carbohydrate kinase FGGY N-terminal" evidence="1">
    <location>
        <begin position="6"/>
        <end position="64"/>
    </location>
</feature>
<dbReference type="Pfam" id="PF00370">
    <property type="entry name" value="FGGY_N"/>
    <property type="match status" value="1"/>
</dbReference>
<reference evidence="2 3" key="1">
    <citation type="submission" date="2018-08" db="EMBL/GenBank/DDBJ databases">
        <title>A genome reference for cultivated species of the human gut microbiota.</title>
        <authorList>
            <person name="Zou Y."/>
            <person name="Xue W."/>
            <person name="Luo G."/>
        </authorList>
    </citation>
    <scope>NUCLEOTIDE SEQUENCE [LARGE SCALE GENOMIC DNA]</scope>
    <source>
        <strain evidence="2 3">AF19-21</strain>
    </source>
</reference>
<dbReference type="SUPFAM" id="SSF53067">
    <property type="entry name" value="Actin-like ATPase domain"/>
    <property type="match status" value="1"/>
</dbReference>
<name>A0A3E2WX86_9FIRM</name>
<proteinExistence type="predicted"/>
<dbReference type="Gene3D" id="3.30.420.40">
    <property type="match status" value="1"/>
</dbReference>
<protein>
    <recommendedName>
        <fullName evidence="1">Carbohydrate kinase FGGY N-terminal domain-containing protein</fullName>
    </recommendedName>
</protein>
<dbReference type="GO" id="GO:0016301">
    <property type="term" value="F:kinase activity"/>
    <property type="evidence" value="ECO:0007669"/>
    <property type="project" value="InterPro"/>
</dbReference>
<evidence type="ECO:0000313" key="3">
    <source>
        <dbReference type="Proteomes" id="UP000261111"/>
    </source>
</evidence>
<gene>
    <name evidence="2" type="ORF">DWX41_08900</name>
</gene>
<comment type="caution">
    <text evidence="2">The sequence shown here is derived from an EMBL/GenBank/DDBJ whole genome shotgun (WGS) entry which is preliminary data.</text>
</comment>
<dbReference type="InterPro" id="IPR043129">
    <property type="entry name" value="ATPase_NBD"/>
</dbReference>
<organism evidence="2 3">
    <name type="scientific">Hungatella hathewayi</name>
    <dbReference type="NCBI Taxonomy" id="154046"/>
    <lineage>
        <taxon>Bacteria</taxon>
        <taxon>Bacillati</taxon>
        <taxon>Bacillota</taxon>
        <taxon>Clostridia</taxon>
        <taxon>Lachnospirales</taxon>
        <taxon>Lachnospiraceae</taxon>
        <taxon>Hungatella</taxon>
    </lineage>
</organism>